<feature type="domain" description="ABC transporter" evidence="5">
    <location>
        <begin position="5"/>
        <end position="211"/>
    </location>
</feature>
<dbReference type="InterPro" id="IPR003439">
    <property type="entry name" value="ABC_transporter-like_ATP-bd"/>
</dbReference>
<evidence type="ECO:0000256" key="3">
    <source>
        <dbReference type="ARBA" id="ARBA00022741"/>
    </source>
</evidence>
<dbReference type="InterPro" id="IPR017911">
    <property type="entry name" value="MacB-like_ATP-bd"/>
</dbReference>
<dbReference type="InterPro" id="IPR019895">
    <property type="entry name" value="L_ocin_972_ABC"/>
</dbReference>
<dbReference type="PANTHER" id="PTHR42798:SF4">
    <property type="entry name" value="ABC TRANSPORTER DOMAIN-CONTAINING PROTEIN"/>
    <property type="match status" value="1"/>
</dbReference>
<dbReference type="AlphaFoldDB" id="A0A379DCM0"/>
<organism evidence="6 7">
    <name type="scientific">Peptoniphilus indolicus</name>
    <dbReference type="NCBI Taxonomy" id="33030"/>
    <lineage>
        <taxon>Bacteria</taxon>
        <taxon>Bacillati</taxon>
        <taxon>Bacillota</taxon>
        <taxon>Tissierellia</taxon>
        <taxon>Tissierellales</taxon>
        <taxon>Peptoniphilaceae</taxon>
        <taxon>Peptoniphilus</taxon>
    </lineage>
</organism>
<evidence type="ECO:0000313" key="7">
    <source>
        <dbReference type="Proteomes" id="UP000254777"/>
    </source>
</evidence>
<dbReference type="RefSeq" id="WP_004820979.1">
    <property type="nucleotide sequence ID" value="NZ_UGTH01000001.1"/>
</dbReference>
<evidence type="ECO:0000313" key="6">
    <source>
        <dbReference type="EMBL" id="SUB75736.1"/>
    </source>
</evidence>
<evidence type="ECO:0000259" key="5">
    <source>
        <dbReference type="PROSITE" id="PS50893"/>
    </source>
</evidence>
<gene>
    <name evidence="6" type="primary">macB_6</name>
    <name evidence="6" type="ORF">NCTC11088_01538</name>
</gene>
<keyword evidence="4 6" id="KW-0067">ATP-binding</keyword>
<dbReference type="SUPFAM" id="SSF52540">
    <property type="entry name" value="P-loop containing nucleoside triphosphate hydrolases"/>
    <property type="match status" value="1"/>
</dbReference>
<protein>
    <submittedName>
        <fullName evidence="6">Macrolide export ATP-binding/permease protein MacB</fullName>
        <ecNumber evidence="6">3.6.3.-</ecNumber>
    </submittedName>
</protein>
<reference evidence="6 7" key="1">
    <citation type="submission" date="2018-06" db="EMBL/GenBank/DDBJ databases">
        <authorList>
            <consortium name="Pathogen Informatics"/>
            <person name="Doyle S."/>
        </authorList>
    </citation>
    <scope>NUCLEOTIDE SEQUENCE [LARGE SCALE GENOMIC DNA]</scope>
    <source>
        <strain evidence="6 7">NCTC11088</strain>
    </source>
</reference>
<dbReference type="GO" id="GO:0016887">
    <property type="term" value="F:ATP hydrolysis activity"/>
    <property type="evidence" value="ECO:0007669"/>
    <property type="project" value="InterPro"/>
</dbReference>
<dbReference type="EC" id="3.6.3.-" evidence="6"/>
<dbReference type="InterPro" id="IPR027417">
    <property type="entry name" value="P-loop_NTPase"/>
</dbReference>
<dbReference type="InterPro" id="IPR003593">
    <property type="entry name" value="AAA+_ATPase"/>
</dbReference>
<comment type="similarity">
    <text evidence="1">Belongs to the ABC transporter superfamily.</text>
</comment>
<evidence type="ECO:0000256" key="2">
    <source>
        <dbReference type="ARBA" id="ARBA00022448"/>
    </source>
</evidence>
<proteinExistence type="inferred from homology"/>
<dbReference type="Gene3D" id="3.40.50.300">
    <property type="entry name" value="P-loop containing nucleotide triphosphate hydrolases"/>
    <property type="match status" value="1"/>
</dbReference>
<dbReference type="CDD" id="cd03255">
    <property type="entry name" value="ABC_MJ0796_LolCDE_FtsE"/>
    <property type="match status" value="1"/>
</dbReference>
<dbReference type="GO" id="GO:0005524">
    <property type="term" value="F:ATP binding"/>
    <property type="evidence" value="ECO:0007669"/>
    <property type="project" value="UniProtKB-KW"/>
</dbReference>
<name>A0A379DCM0_9FIRM</name>
<keyword evidence="2" id="KW-0813">Transport</keyword>
<dbReference type="EMBL" id="UGTH01000001">
    <property type="protein sequence ID" value="SUB75736.1"/>
    <property type="molecule type" value="Genomic_DNA"/>
</dbReference>
<evidence type="ECO:0000256" key="4">
    <source>
        <dbReference type="ARBA" id="ARBA00022840"/>
    </source>
</evidence>
<sequence>MEKIIELKDISKSYGEHNVLEGFSDIFSTGEMVALVGKSGSGKSTLLNIIGLLENSDSGEIIYKGQSIGNIDSKQAMRIRRYGLGYVFQNFALVENETVLENLKLALEYRKEANKMSLIEEALNNFGLKDYVNHKVYQLSGGQQQRIAMARVELKPCDVILADEPTASLDRENGAVVMETLKRYREEGKLVVIATHDMEIANECDRVINLD</sequence>
<keyword evidence="6" id="KW-0378">Hydrolase</keyword>
<dbReference type="Pfam" id="PF00005">
    <property type="entry name" value="ABC_tran"/>
    <property type="match status" value="1"/>
</dbReference>
<keyword evidence="3" id="KW-0547">Nucleotide-binding</keyword>
<accession>A0A379DCM0</accession>
<evidence type="ECO:0000256" key="1">
    <source>
        <dbReference type="ARBA" id="ARBA00005417"/>
    </source>
</evidence>
<dbReference type="SMART" id="SM00382">
    <property type="entry name" value="AAA"/>
    <property type="match status" value="1"/>
</dbReference>
<dbReference type="Proteomes" id="UP000254777">
    <property type="component" value="Unassembled WGS sequence"/>
</dbReference>
<dbReference type="NCBIfam" id="TIGR03608">
    <property type="entry name" value="L_ocin_972_ABC"/>
    <property type="match status" value="1"/>
</dbReference>
<dbReference type="PANTHER" id="PTHR42798">
    <property type="entry name" value="LIPOPROTEIN-RELEASING SYSTEM ATP-BINDING PROTEIN LOLD"/>
    <property type="match status" value="1"/>
</dbReference>
<dbReference type="PROSITE" id="PS50893">
    <property type="entry name" value="ABC_TRANSPORTER_2"/>
    <property type="match status" value="1"/>
</dbReference>